<organism evidence="1 2">
    <name type="scientific">Colletotrichum navitas</name>
    <dbReference type="NCBI Taxonomy" id="681940"/>
    <lineage>
        <taxon>Eukaryota</taxon>
        <taxon>Fungi</taxon>
        <taxon>Dikarya</taxon>
        <taxon>Ascomycota</taxon>
        <taxon>Pezizomycotina</taxon>
        <taxon>Sordariomycetes</taxon>
        <taxon>Hypocreomycetidae</taxon>
        <taxon>Glomerellales</taxon>
        <taxon>Glomerellaceae</taxon>
        <taxon>Colletotrichum</taxon>
        <taxon>Colletotrichum graminicola species complex</taxon>
    </lineage>
</organism>
<protein>
    <submittedName>
        <fullName evidence="1">Uncharacterized protein</fullName>
    </submittedName>
</protein>
<reference evidence="1" key="1">
    <citation type="submission" date="2021-06" db="EMBL/GenBank/DDBJ databases">
        <title>Comparative genomics, transcriptomics and evolutionary studies reveal genomic signatures of adaptation to plant cell wall in hemibiotrophic fungi.</title>
        <authorList>
            <consortium name="DOE Joint Genome Institute"/>
            <person name="Baroncelli R."/>
            <person name="Diaz J.F."/>
            <person name="Benocci T."/>
            <person name="Peng M."/>
            <person name="Battaglia E."/>
            <person name="Haridas S."/>
            <person name="Andreopoulos W."/>
            <person name="Labutti K."/>
            <person name="Pangilinan J."/>
            <person name="Floch G.L."/>
            <person name="Makela M.R."/>
            <person name="Henrissat B."/>
            <person name="Grigoriev I.V."/>
            <person name="Crouch J.A."/>
            <person name="De Vries R.P."/>
            <person name="Sukno S.A."/>
            <person name="Thon M.R."/>
        </authorList>
    </citation>
    <scope>NUCLEOTIDE SEQUENCE</scope>
    <source>
        <strain evidence="1">CBS 125086</strain>
    </source>
</reference>
<dbReference type="EMBL" id="JAHLJV010000033">
    <property type="protein sequence ID" value="KAK1590139.1"/>
    <property type="molecule type" value="Genomic_DNA"/>
</dbReference>
<dbReference type="Proteomes" id="UP001230504">
    <property type="component" value="Unassembled WGS sequence"/>
</dbReference>
<proteinExistence type="predicted"/>
<dbReference type="GeneID" id="85442150"/>
<dbReference type="AlphaFoldDB" id="A0AAD8PYZ1"/>
<name>A0AAD8PYZ1_9PEZI</name>
<dbReference type="RefSeq" id="XP_060413637.1">
    <property type="nucleotide sequence ID" value="XM_060557910.1"/>
</dbReference>
<evidence type="ECO:0000313" key="2">
    <source>
        <dbReference type="Proteomes" id="UP001230504"/>
    </source>
</evidence>
<comment type="caution">
    <text evidence="1">The sequence shown here is derived from an EMBL/GenBank/DDBJ whole genome shotgun (WGS) entry which is preliminary data.</text>
</comment>
<keyword evidence="2" id="KW-1185">Reference proteome</keyword>
<sequence length="59" mass="6226">MATVGVVGIWRLSKGHPSVSLPIFPCSWVRHYSVLRGSWYLAGGGGGTTSCPVLSPDQP</sequence>
<gene>
    <name evidence="1" type="ORF">LY79DRAFT_555202</name>
</gene>
<accession>A0AAD8PYZ1</accession>
<evidence type="ECO:0000313" key="1">
    <source>
        <dbReference type="EMBL" id="KAK1590139.1"/>
    </source>
</evidence>